<evidence type="ECO:0008006" key="3">
    <source>
        <dbReference type="Google" id="ProtNLM"/>
    </source>
</evidence>
<protein>
    <recommendedName>
        <fullName evidence="3">Fibronectin type 3 domain-containing protein</fullName>
    </recommendedName>
</protein>
<evidence type="ECO:0000313" key="2">
    <source>
        <dbReference type="Proteomes" id="UP000597338"/>
    </source>
</evidence>
<comment type="caution">
    <text evidence="1">The sequence shown here is derived from an EMBL/GenBank/DDBJ whole genome shotgun (WGS) entry which is preliminary data.</text>
</comment>
<dbReference type="Gene3D" id="2.60.40.10">
    <property type="entry name" value="Immunoglobulins"/>
    <property type="match status" value="4"/>
</dbReference>
<proteinExistence type="predicted"/>
<dbReference type="InterPro" id="IPR036116">
    <property type="entry name" value="FN3_sf"/>
</dbReference>
<sequence length="669" mass="73369">MFKLENMKQLILAIFFLPLCAIAQDESFPLVLPGPDHTLVLVGALLDDSRPTGFLRENESFVVERADGQMQNYKRIGVVTFPASAAELEKRTGAFTTEILNKLSVRTIKEAYDRLVSTGPDTLGLLLISTEIQEALGLIFVDRDRDPGVSSSYRITWQQDGKEAKQMEAVVKAGLPTLSERYRGNTFLTTDSTVSVSWFSLAQHFEGEMPSFATVYRSVGDTEFQQVSRLLVATDGVSDSTRVYFSETVTPGQRYRYFMRVSDFAGNEGPASDTLYTIAVEPAKIARISNLKTADTLGGILLTWDPLPRQAVYGGVQILKSRQVGSDYVELDTIPATETRYLDTRVINATSYFYKVRPLILNLPGSAPLAFSEVSGYKKGVDSLPPTAPRVVNASVTPEGIKINWQPGDELDLFGYYVLRGTSATNMEVISSPVQDTVFVDTTFSVQQAGQLHYALQSINLHQVVSDTSEVASVTLRQPVVLTAPGGIQARHTVDGTSLQWDNVMLRDDNVAGFVVYRRKEGDENYQVISPELLKLPFFTDSTVDKTVALEYAVASVDAWGNQSILSPNTALAADQTEELAAPTQLYLRNLTAGIEVAWPVPLTVAGKQYVIYRKAAGQAEFSKIGTTAVNSVFVDKNVKNDTLYEYAVGVASGTAEGNRGLAQSIRRQ</sequence>
<organism evidence="1 2">
    <name type="scientific">Parapedobacter defluvii</name>
    <dbReference type="NCBI Taxonomy" id="2045106"/>
    <lineage>
        <taxon>Bacteria</taxon>
        <taxon>Pseudomonadati</taxon>
        <taxon>Bacteroidota</taxon>
        <taxon>Sphingobacteriia</taxon>
        <taxon>Sphingobacteriales</taxon>
        <taxon>Sphingobacteriaceae</taxon>
        <taxon>Parapedobacter</taxon>
    </lineage>
</organism>
<name>A0ABQ1MV03_9SPHI</name>
<reference evidence="2" key="1">
    <citation type="journal article" date="2019" name="Int. J. Syst. Evol. Microbiol.">
        <title>The Global Catalogue of Microorganisms (GCM) 10K type strain sequencing project: providing services to taxonomists for standard genome sequencing and annotation.</title>
        <authorList>
            <consortium name="The Broad Institute Genomics Platform"/>
            <consortium name="The Broad Institute Genome Sequencing Center for Infectious Disease"/>
            <person name="Wu L."/>
            <person name="Ma J."/>
        </authorList>
    </citation>
    <scope>NUCLEOTIDE SEQUENCE [LARGE SCALE GENOMIC DNA]</scope>
    <source>
        <strain evidence="2">CGMCC 1.15342</strain>
    </source>
</reference>
<dbReference type="InterPro" id="IPR013783">
    <property type="entry name" value="Ig-like_fold"/>
</dbReference>
<dbReference type="EMBL" id="BMIK01000022">
    <property type="protein sequence ID" value="GGC44846.1"/>
    <property type="molecule type" value="Genomic_DNA"/>
</dbReference>
<accession>A0ABQ1MV03</accession>
<dbReference type="SUPFAM" id="SSF49265">
    <property type="entry name" value="Fibronectin type III"/>
    <property type="match status" value="1"/>
</dbReference>
<keyword evidence="2" id="KW-1185">Reference proteome</keyword>
<gene>
    <name evidence="1" type="ORF">GCM10011386_41390</name>
</gene>
<evidence type="ECO:0000313" key="1">
    <source>
        <dbReference type="EMBL" id="GGC44846.1"/>
    </source>
</evidence>
<dbReference type="Proteomes" id="UP000597338">
    <property type="component" value="Unassembled WGS sequence"/>
</dbReference>